<evidence type="ECO:0000313" key="2">
    <source>
        <dbReference type="EMBL" id="EGU33760.1"/>
    </source>
</evidence>
<organism evidence="2 3">
    <name type="scientific">Vibrio scophthalmi LMG 19158</name>
    <dbReference type="NCBI Taxonomy" id="870967"/>
    <lineage>
        <taxon>Bacteria</taxon>
        <taxon>Pseudomonadati</taxon>
        <taxon>Pseudomonadota</taxon>
        <taxon>Gammaproteobacteria</taxon>
        <taxon>Vibrionales</taxon>
        <taxon>Vibrionaceae</taxon>
        <taxon>Vibrio</taxon>
    </lineage>
</organism>
<dbReference type="GO" id="GO:0015074">
    <property type="term" value="P:DNA integration"/>
    <property type="evidence" value="ECO:0007669"/>
    <property type="project" value="InterPro"/>
</dbReference>
<gene>
    <name evidence="2" type="ORF">VIS19158_12388</name>
</gene>
<accession>F9RQT5</accession>
<dbReference type="InterPro" id="IPR001584">
    <property type="entry name" value="Integrase_cat-core"/>
</dbReference>
<dbReference type="Proteomes" id="UP000004349">
    <property type="component" value="Unassembled WGS sequence"/>
</dbReference>
<evidence type="ECO:0000259" key="1">
    <source>
        <dbReference type="Pfam" id="PF13683"/>
    </source>
</evidence>
<dbReference type="Pfam" id="PF13683">
    <property type="entry name" value="rve_3"/>
    <property type="match status" value="1"/>
</dbReference>
<dbReference type="eggNOG" id="COG2801">
    <property type="taxonomic scope" value="Bacteria"/>
</dbReference>
<dbReference type="EMBL" id="AFWE01000173">
    <property type="protein sequence ID" value="EGU33760.1"/>
    <property type="molecule type" value="Genomic_DNA"/>
</dbReference>
<proteinExistence type="predicted"/>
<reference evidence="2 3" key="1">
    <citation type="journal article" date="2012" name="Int. J. Syst. Evol. Microbiol.">
        <title>Vibrio caribbeanicus sp. nov., isolated from the marine sponge Scleritoderma cyanea.</title>
        <authorList>
            <person name="Hoffmann M."/>
            <person name="Monday S.R."/>
            <person name="Allard M.W."/>
            <person name="Strain E.A."/>
            <person name="Whittaker P."/>
            <person name="Naum M."/>
            <person name="McCarthy P.J."/>
            <person name="Lopez J.V."/>
            <person name="Fischer M."/>
            <person name="Brown E.W."/>
        </authorList>
    </citation>
    <scope>NUCLEOTIDE SEQUENCE [LARGE SCALE GENOMIC DNA]</scope>
    <source>
        <strain evidence="2 3">LMG 19158</strain>
    </source>
</reference>
<comment type="caution">
    <text evidence="2">The sequence shown here is derived from an EMBL/GenBank/DDBJ whole genome shotgun (WGS) entry which is preliminary data.</text>
</comment>
<dbReference type="InterPro" id="IPR012337">
    <property type="entry name" value="RNaseH-like_sf"/>
</dbReference>
<dbReference type="AlphaFoldDB" id="F9RQT5"/>
<protein>
    <submittedName>
        <fullName evidence="2">Integrase, catalytic region</fullName>
    </submittedName>
</protein>
<feature type="domain" description="Integrase catalytic" evidence="1">
    <location>
        <begin position="9"/>
        <end position="60"/>
    </location>
</feature>
<sequence>MDGKARWIDNVLIERLWRSLKYEEIYLKAYTTPRKAELEIGHYMVFYNEERNHQGLNNLTSDEAYFGRQRYAACAGSTT</sequence>
<dbReference type="SUPFAM" id="SSF53098">
    <property type="entry name" value="Ribonuclease H-like"/>
    <property type="match status" value="1"/>
</dbReference>
<evidence type="ECO:0000313" key="3">
    <source>
        <dbReference type="Proteomes" id="UP000004349"/>
    </source>
</evidence>
<name>F9RQT5_9VIBR</name>